<dbReference type="InterPro" id="IPR044861">
    <property type="entry name" value="IPNS-like_FE2OG_OXY"/>
</dbReference>
<organism evidence="5">
    <name type="scientific">Salvia miltiorrhiza</name>
    <name type="common">Chinese sage</name>
    <dbReference type="NCBI Taxonomy" id="226208"/>
    <lineage>
        <taxon>Eukaryota</taxon>
        <taxon>Viridiplantae</taxon>
        <taxon>Streptophyta</taxon>
        <taxon>Embryophyta</taxon>
        <taxon>Tracheophyta</taxon>
        <taxon>Spermatophyta</taxon>
        <taxon>Magnoliopsida</taxon>
        <taxon>eudicotyledons</taxon>
        <taxon>Gunneridae</taxon>
        <taxon>Pentapetalae</taxon>
        <taxon>asterids</taxon>
        <taxon>lamiids</taxon>
        <taxon>Lamiales</taxon>
        <taxon>Lamiaceae</taxon>
        <taxon>Nepetoideae</taxon>
        <taxon>Mentheae</taxon>
        <taxon>Salviinae</taxon>
        <taxon>Salvia</taxon>
        <taxon>Salvia incertae sedis</taxon>
    </lineage>
</organism>
<keyword evidence="3" id="KW-0560">Oxidoreductase</keyword>
<evidence type="ECO:0000256" key="3">
    <source>
        <dbReference type="RuleBase" id="RU003682"/>
    </source>
</evidence>
<gene>
    <name evidence="5" type="primary">GA2ox1</name>
</gene>
<sequence length="374" mass="42117">MQNQILVQEPQTKSPKTTTSATMLVPVCNSERCANQPVRMSESSADPPFKIAYKNLLEKVGDTVQNSMLVVEECELPLIDMKQLELGEAERKACKKLIAQASQQWGFFQVINHGVPVDVVEKMRSEQMKLLRKPFQEKKALKDLNLSAGSYRWGTPSPTCLEQLSWSEAFHVQLTDILDSLAQNSLRWSMEQFALAVCEVAKELAEILAEEMGGETGIFKERCLPKSCYLRLNRYPACPTYSHIMGLMPHTDTSFLTLLHQDNVGGLQLLKDGKWIAVKPNPHALIINIGDLFQAWSNNLYKSVEHRVVANPVKERFSAAYFLCPPRDTVIQSAQIGGAVYRSFSFGEYKKQIEVDVQSIGHKVGLQRFLLPTQ</sequence>
<keyword evidence="1 3" id="KW-0479">Metal-binding</keyword>
<dbReference type="Pfam" id="PF03171">
    <property type="entry name" value="2OG-FeII_Oxy"/>
    <property type="match status" value="1"/>
</dbReference>
<dbReference type="InterPro" id="IPR050231">
    <property type="entry name" value="Iron_ascorbate_oxido_reductase"/>
</dbReference>
<evidence type="ECO:0000313" key="5">
    <source>
        <dbReference type="EMBL" id="ALR74639.1"/>
    </source>
</evidence>
<comment type="similarity">
    <text evidence="3">Belongs to the iron/ascorbate-dependent oxidoreductase family.</text>
</comment>
<evidence type="ECO:0000259" key="4">
    <source>
        <dbReference type="PROSITE" id="PS51471"/>
    </source>
</evidence>
<dbReference type="InterPro" id="IPR005123">
    <property type="entry name" value="Oxoglu/Fe-dep_dioxygenase_dom"/>
</dbReference>
<evidence type="ECO:0000256" key="1">
    <source>
        <dbReference type="ARBA" id="ARBA00022723"/>
    </source>
</evidence>
<reference evidence="5" key="1">
    <citation type="journal article" date="2015" name="BMC Genomics">
        <title>Genome-wide analysis, molecular cloning and expression profiling reveal tissue-specifically expressed, feedback-regulated, stress-responsive and alternatively spliced novel genes involved in gibberellin metabolism in Salvia miltiorrhiza.</title>
        <authorList>
            <person name="Du Q."/>
            <person name="Lu S."/>
            <person name="Li C."/>
            <person name="Li D."/>
        </authorList>
    </citation>
    <scope>NUCLEOTIDE SEQUENCE</scope>
</reference>
<name>A0A0U2TWZ2_SALMI</name>
<keyword evidence="2 3" id="KW-0408">Iron</keyword>
<evidence type="ECO:0000256" key="2">
    <source>
        <dbReference type="ARBA" id="ARBA00023004"/>
    </source>
</evidence>
<dbReference type="InterPro" id="IPR027443">
    <property type="entry name" value="IPNS-like_sf"/>
</dbReference>
<dbReference type="EMBL" id="KT853085">
    <property type="protein sequence ID" value="ALR74639.1"/>
    <property type="molecule type" value="mRNA"/>
</dbReference>
<dbReference type="GO" id="GO:0046872">
    <property type="term" value="F:metal ion binding"/>
    <property type="evidence" value="ECO:0007669"/>
    <property type="project" value="UniProtKB-KW"/>
</dbReference>
<dbReference type="SUPFAM" id="SSF51197">
    <property type="entry name" value="Clavaminate synthase-like"/>
    <property type="match status" value="1"/>
</dbReference>
<dbReference type="PROSITE" id="PS51471">
    <property type="entry name" value="FE2OG_OXY"/>
    <property type="match status" value="1"/>
</dbReference>
<dbReference type="GO" id="GO:0002238">
    <property type="term" value="P:response to molecule of fungal origin"/>
    <property type="evidence" value="ECO:0007669"/>
    <property type="project" value="UniProtKB-ARBA"/>
</dbReference>
<protein>
    <submittedName>
        <fullName evidence="5">Gibberellin biosynthesis-related protein GA2ox1</fullName>
    </submittedName>
</protein>
<dbReference type="SMR" id="A0A0U2TWZ2"/>
<dbReference type="GO" id="GO:0009805">
    <property type="term" value="P:coumarin biosynthetic process"/>
    <property type="evidence" value="ECO:0007669"/>
    <property type="project" value="UniProtKB-ARBA"/>
</dbReference>
<dbReference type="InterPro" id="IPR026992">
    <property type="entry name" value="DIOX_N"/>
</dbReference>
<dbReference type="GO" id="GO:0016706">
    <property type="term" value="F:2-oxoglutarate-dependent dioxygenase activity"/>
    <property type="evidence" value="ECO:0007669"/>
    <property type="project" value="UniProtKB-ARBA"/>
</dbReference>
<dbReference type="Pfam" id="PF14226">
    <property type="entry name" value="DIOX_N"/>
    <property type="match status" value="1"/>
</dbReference>
<dbReference type="AlphaFoldDB" id="A0A0U2TWZ2"/>
<feature type="domain" description="Fe2OG dioxygenase" evidence="4">
    <location>
        <begin position="226"/>
        <end position="325"/>
    </location>
</feature>
<dbReference type="OrthoDB" id="288590at2759"/>
<dbReference type="Gene3D" id="2.60.120.330">
    <property type="entry name" value="B-lactam Antibiotic, Isopenicillin N Synthase, Chain"/>
    <property type="match status" value="1"/>
</dbReference>
<accession>A0A0U2TWZ2</accession>
<proteinExistence type="evidence at transcript level"/>
<dbReference type="PANTHER" id="PTHR47990">
    <property type="entry name" value="2-OXOGLUTARATE (2OG) AND FE(II)-DEPENDENT OXYGENASE SUPERFAMILY PROTEIN-RELATED"/>
    <property type="match status" value="1"/>
</dbReference>